<comment type="caution">
    <text evidence="3">The sequence shown here is derived from an EMBL/GenBank/DDBJ whole genome shotgun (WGS) entry which is preliminary data.</text>
</comment>
<dbReference type="InterPro" id="IPR023346">
    <property type="entry name" value="Lysozyme-like_dom_sf"/>
</dbReference>
<evidence type="ECO:0000313" key="4">
    <source>
        <dbReference type="Proteomes" id="UP001145050"/>
    </source>
</evidence>
<dbReference type="EMBL" id="JAMQKB010000011">
    <property type="protein sequence ID" value="MDC3425190.1"/>
    <property type="molecule type" value="Genomic_DNA"/>
</dbReference>
<protein>
    <submittedName>
        <fullName evidence="3">Lysozyme family protein</fullName>
    </submittedName>
</protein>
<sequence length="224" mass="25168">MRKTSIYRKKARKLLKGVTTIVLVSVTVISIALILGNLEKYSEDDNQSMRLTNKVKSYEPMIAKELKSQGKEEYTALLLALMMQESGGRGNDPMQASESYCGEVGCIDNPSLSIKQGVDYFLKVLDKANGDTQLALQSYNFGLGFVDYVNERGGKYTEELAIEFSVMMYDRLAGTNVYTCKREEAKQYNACYGDIKYVESVLDYYPVAKTATKQKDKQIVALKD</sequence>
<evidence type="ECO:0000259" key="2">
    <source>
        <dbReference type="Pfam" id="PF13702"/>
    </source>
</evidence>
<keyword evidence="1" id="KW-1133">Transmembrane helix</keyword>
<dbReference type="Gene3D" id="1.10.530.10">
    <property type="match status" value="1"/>
</dbReference>
<dbReference type="SUPFAM" id="SSF53955">
    <property type="entry name" value="Lysozyme-like"/>
    <property type="match status" value="1"/>
</dbReference>
<accession>A0A9X3WTG1</accession>
<dbReference type="Proteomes" id="UP001145050">
    <property type="component" value="Unassembled WGS sequence"/>
</dbReference>
<keyword evidence="1" id="KW-0472">Membrane</keyword>
<evidence type="ECO:0000256" key="1">
    <source>
        <dbReference type="SAM" id="Phobius"/>
    </source>
</evidence>
<feature type="transmembrane region" description="Helical" evidence="1">
    <location>
        <begin position="21"/>
        <end position="38"/>
    </location>
</feature>
<proteinExistence type="predicted"/>
<dbReference type="RefSeq" id="WP_272436989.1">
    <property type="nucleotide sequence ID" value="NZ_JAMQKB010000011.1"/>
</dbReference>
<reference evidence="3" key="1">
    <citation type="submission" date="2022-06" db="EMBL/GenBank/DDBJ databases">
        <title>Aquibacillus sp. a new bacterium isolated from soil saline samples.</title>
        <authorList>
            <person name="Galisteo C."/>
            <person name="De La Haba R."/>
            <person name="Sanchez-Porro C."/>
            <person name="Ventosa A."/>
        </authorList>
    </citation>
    <scope>NUCLEOTIDE SEQUENCE</scope>
    <source>
        <strain evidence="3">3ASR75-11</strain>
    </source>
</reference>
<organism evidence="3 4">
    <name type="scientific">Terrihalobacillus insolitus</name>
    <dbReference type="NCBI Taxonomy" id="2950438"/>
    <lineage>
        <taxon>Bacteria</taxon>
        <taxon>Bacillati</taxon>
        <taxon>Bacillota</taxon>
        <taxon>Bacilli</taxon>
        <taxon>Bacillales</taxon>
        <taxon>Bacillaceae</taxon>
        <taxon>Terrihalobacillus</taxon>
    </lineage>
</organism>
<dbReference type="AlphaFoldDB" id="A0A9X3WTG1"/>
<keyword evidence="4" id="KW-1185">Reference proteome</keyword>
<feature type="domain" description="CwlT-like lysozyme" evidence="2">
    <location>
        <begin position="53"/>
        <end position="204"/>
    </location>
</feature>
<dbReference type="CDD" id="cd16891">
    <property type="entry name" value="CwlT-like"/>
    <property type="match status" value="1"/>
</dbReference>
<gene>
    <name evidence="3" type="ORF">NC797_11815</name>
</gene>
<dbReference type="Pfam" id="PF13702">
    <property type="entry name" value="Lysozyme_like"/>
    <property type="match status" value="1"/>
</dbReference>
<dbReference type="InterPro" id="IPR047194">
    <property type="entry name" value="CwlT-like_lysozyme"/>
</dbReference>
<evidence type="ECO:0000313" key="3">
    <source>
        <dbReference type="EMBL" id="MDC3425190.1"/>
    </source>
</evidence>
<name>A0A9X3WTG1_9BACI</name>
<keyword evidence="1" id="KW-0812">Transmembrane</keyword>